<name>Q1M9A6_RHIJ3</name>
<protein>
    <submittedName>
        <fullName evidence="2">Uncharacterized protein</fullName>
    </submittedName>
</protein>
<keyword evidence="2" id="KW-0614">Plasmid</keyword>
<proteinExistence type="predicted"/>
<organism evidence="2 3">
    <name type="scientific">Rhizobium johnstonii (strain DSM 114642 / LMG 32736 / 3841)</name>
    <name type="common">Rhizobium leguminosarum bv. viciae</name>
    <dbReference type="NCBI Taxonomy" id="216596"/>
    <lineage>
        <taxon>Bacteria</taxon>
        <taxon>Pseudomonadati</taxon>
        <taxon>Pseudomonadota</taxon>
        <taxon>Alphaproteobacteria</taxon>
        <taxon>Hyphomicrobiales</taxon>
        <taxon>Rhizobiaceae</taxon>
        <taxon>Rhizobium/Agrobacterium group</taxon>
        <taxon>Rhizobium</taxon>
        <taxon>Rhizobium johnstonii</taxon>
    </lineage>
</organism>
<sequence>MGETAPSLTPDLLEQNRTSEREETRGPEGDATDSGVSRRGVSRGEIPDSLVGRAIRLTKLTDAAKAPSEGGLRLEPAILLGNDDGQLGARQLEFDLDLATFVGIDALPELGPQFFDLDFNVVGHRLISLDVKDDDSGREGMAGSGIAQATGRAGEWGSRFSEGATGGCRKLGEPLILEAGMRERHTPGF</sequence>
<accession>Q1M9A6</accession>
<evidence type="ECO:0000256" key="1">
    <source>
        <dbReference type="SAM" id="MobiDB-lite"/>
    </source>
</evidence>
<evidence type="ECO:0000313" key="2">
    <source>
        <dbReference type="EMBL" id="CAK02915.1"/>
    </source>
</evidence>
<keyword evidence="3" id="KW-1185">Reference proteome</keyword>
<dbReference type="EMBL" id="AM236082">
    <property type="protein sequence ID" value="CAK02915.1"/>
    <property type="molecule type" value="Genomic_DNA"/>
</dbReference>
<gene>
    <name evidence="2" type="ordered locus">pRL80114</name>
</gene>
<dbReference type="Proteomes" id="UP000006575">
    <property type="component" value="Plasmid pRL8"/>
</dbReference>
<geneLocation type="plasmid" evidence="2 3">
    <name>pRL8</name>
</geneLocation>
<evidence type="ECO:0000313" key="3">
    <source>
        <dbReference type="Proteomes" id="UP000006575"/>
    </source>
</evidence>
<feature type="compositionally biased region" description="Basic and acidic residues" evidence="1">
    <location>
        <begin position="17"/>
        <end position="28"/>
    </location>
</feature>
<dbReference type="KEGG" id="rle:pRL80114"/>
<feature type="region of interest" description="Disordered" evidence="1">
    <location>
        <begin position="1"/>
        <end position="44"/>
    </location>
</feature>
<dbReference type="AlphaFoldDB" id="Q1M9A6"/>
<dbReference type="HOGENOM" id="CLU_1433416_0_0_5"/>
<dbReference type="EnsemblBacteria" id="CAK02915">
    <property type="protein sequence ID" value="CAK02915"/>
    <property type="gene ID" value="pRL80114"/>
</dbReference>
<reference evidence="2 3" key="1">
    <citation type="journal article" date="2006" name="Genome Biol.">
        <title>The genome of Rhizobium leguminosarum has recognizable core and accessory components.</title>
        <authorList>
            <person name="Young J.W."/>
            <person name="Crossman L.C."/>
            <person name="Johnston A.W.B."/>
            <person name="Thomson N.R."/>
            <person name="Ghazoui Z.F."/>
            <person name="Hull K.H."/>
            <person name="Wexler M."/>
            <person name="Curson A.R.J."/>
            <person name="Todd J.D."/>
            <person name="Poole P.S."/>
            <person name="Mauchline T.H."/>
            <person name="East A.K."/>
            <person name="Quail M.A."/>
            <person name="Churcher C."/>
            <person name="Arrowsmith C."/>
            <person name="Cherevach A."/>
            <person name="Chillingworth T."/>
            <person name="Clarke K."/>
            <person name="Cronin A."/>
            <person name="Davis P."/>
            <person name="Fraser A."/>
            <person name="Hance Z."/>
            <person name="Hauser H."/>
            <person name="Jagels K."/>
            <person name="Moule S."/>
            <person name="Mungall K."/>
            <person name="Norbertczak H."/>
            <person name="Rabbinowitsch E."/>
            <person name="Sanders M."/>
            <person name="Simmonds M."/>
            <person name="Whitehead S."/>
            <person name="Parkhill J."/>
        </authorList>
    </citation>
    <scope>NUCLEOTIDE SEQUENCE [LARGE SCALE GENOMIC DNA]</scope>
    <source>
        <strain evidence="3">DSM 114642 / LMG 32736 / 3841</strain>
    </source>
</reference>